<comment type="similarity">
    <text evidence="2">Belongs to the binding-protein-dependent transport system permease family. FecCD subfamily.</text>
</comment>
<dbReference type="GO" id="GO:0005886">
    <property type="term" value="C:plasma membrane"/>
    <property type="evidence" value="ECO:0007669"/>
    <property type="project" value="UniProtKB-SubCell"/>
</dbReference>
<evidence type="ECO:0000313" key="10">
    <source>
        <dbReference type="Proteomes" id="UP000262621"/>
    </source>
</evidence>
<dbReference type="GO" id="GO:0033214">
    <property type="term" value="P:siderophore-iron import into cell"/>
    <property type="evidence" value="ECO:0007669"/>
    <property type="project" value="TreeGrafter"/>
</dbReference>
<accession>A0A372G637</accession>
<keyword evidence="5 8" id="KW-0812">Transmembrane</keyword>
<comment type="subcellular location">
    <subcellularLocation>
        <location evidence="1">Cell membrane</location>
        <topology evidence="1">Multi-pass membrane protein</topology>
    </subcellularLocation>
</comment>
<dbReference type="CDD" id="cd06550">
    <property type="entry name" value="TM_ABC_iron-siderophores_like"/>
    <property type="match status" value="1"/>
</dbReference>
<comment type="caution">
    <text evidence="9">The sequence shown here is derived from an EMBL/GenBank/DDBJ whole genome shotgun (WGS) entry which is preliminary data.</text>
</comment>
<dbReference type="OrthoDB" id="4455417at2"/>
<keyword evidence="3" id="KW-0813">Transport</keyword>
<evidence type="ECO:0000256" key="5">
    <source>
        <dbReference type="ARBA" id="ARBA00022692"/>
    </source>
</evidence>
<proteinExistence type="inferred from homology"/>
<organism evidence="9 10">
    <name type="scientific">Micromonospora craniellae</name>
    <dbReference type="NCBI Taxonomy" id="2294034"/>
    <lineage>
        <taxon>Bacteria</taxon>
        <taxon>Bacillati</taxon>
        <taxon>Actinomycetota</taxon>
        <taxon>Actinomycetes</taxon>
        <taxon>Micromonosporales</taxon>
        <taxon>Micromonosporaceae</taxon>
        <taxon>Micromonospora</taxon>
    </lineage>
</organism>
<dbReference type="SUPFAM" id="SSF81345">
    <property type="entry name" value="ABC transporter involved in vitamin B12 uptake, BtuC"/>
    <property type="match status" value="1"/>
</dbReference>
<evidence type="ECO:0000256" key="4">
    <source>
        <dbReference type="ARBA" id="ARBA00022475"/>
    </source>
</evidence>
<dbReference type="AlphaFoldDB" id="A0A372G637"/>
<evidence type="ECO:0008006" key="11">
    <source>
        <dbReference type="Google" id="ProtNLM"/>
    </source>
</evidence>
<evidence type="ECO:0000256" key="1">
    <source>
        <dbReference type="ARBA" id="ARBA00004651"/>
    </source>
</evidence>
<dbReference type="Proteomes" id="UP000262621">
    <property type="component" value="Unassembled WGS sequence"/>
</dbReference>
<sequence>MTSTAPGSRTPGPKVRRNGITVRTAGVALHVRPRAIGVGLCVAAIASITALVTFAVGDFPLSVPEVLETLSGRGDRISEFVVYELRMPRVLTALFVGIAFGVAGAVFQRLSRNPLGSPDIIGFTTGSATGALVGLLLLGGGLSLAGGAIGGGLVVAALIYLLAWRDGTVRPQQLILVGVGINTALASVNGYLITRADLGDAMQAAIWLTGSLNGRGWEHVIPVAVTVAIGLPVAIVLSRPLSLLSLGDDTAGALGVPVERTRRGLLVVAVALTAMATAAAGPVPFVALAAPQVARRLTRSPEPGLLVAGLTGAALLALADLGAQRLFTPVTLPVGVLTGALGGAYLAWLLFSSRRRTRRG</sequence>
<dbReference type="InterPro" id="IPR037294">
    <property type="entry name" value="ABC_BtuC-like"/>
</dbReference>
<evidence type="ECO:0000256" key="8">
    <source>
        <dbReference type="SAM" id="Phobius"/>
    </source>
</evidence>
<keyword evidence="6 8" id="KW-1133">Transmembrane helix</keyword>
<feature type="transmembrane region" description="Helical" evidence="8">
    <location>
        <begin position="174"/>
        <end position="193"/>
    </location>
</feature>
<dbReference type="Pfam" id="PF01032">
    <property type="entry name" value="FecCD"/>
    <property type="match status" value="1"/>
</dbReference>
<protein>
    <recommendedName>
        <fullName evidence="11">Iron-enterobactin ABC transporter permease</fullName>
    </recommendedName>
</protein>
<reference evidence="9 10" key="1">
    <citation type="submission" date="2018-08" db="EMBL/GenBank/DDBJ databases">
        <title>Verrucosispora craniellae sp. nov., isolated from a marine sponge in the South China Sea.</title>
        <authorList>
            <person name="Li L."/>
            <person name="Lin H.W."/>
        </authorList>
    </citation>
    <scope>NUCLEOTIDE SEQUENCE [LARGE SCALE GENOMIC DNA]</scope>
    <source>
        <strain evidence="9 10">LHW63014</strain>
    </source>
</reference>
<gene>
    <name evidence="9" type="ORF">D0Q02_03165</name>
</gene>
<feature type="transmembrane region" description="Helical" evidence="8">
    <location>
        <begin position="120"/>
        <end position="138"/>
    </location>
</feature>
<evidence type="ECO:0000256" key="3">
    <source>
        <dbReference type="ARBA" id="ARBA00022448"/>
    </source>
</evidence>
<feature type="transmembrane region" description="Helical" evidence="8">
    <location>
        <begin position="35"/>
        <end position="57"/>
    </location>
</feature>
<keyword evidence="4" id="KW-1003">Cell membrane</keyword>
<dbReference type="GO" id="GO:0022857">
    <property type="term" value="F:transmembrane transporter activity"/>
    <property type="evidence" value="ECO:0007669"/>
    <property type="project" value="InterPro"/>
</dbReference>
<evidence type="ECO:0000256" key="2">
    <source>
        <dbReference type="ARBA" id="ARBA00007935"/>
    </source>
</evidence>
<dbReference type="Gene3D" id="1.10.3470.10">
    <property type="entry name" value="ABC transporter involved in vitamin B12 uptake, BtuC"/>
    <property type="match status" value="1"/>
</dbReference>
<dbReference type="PANTHER" id="PTHR30472">
    <property type="entry name" value="FERRIC ENTEROBACTIN TRANSPORT SYSTEM PERMEASE PROTEIN"/>
    <property type="match status" value="1"/>
</dbReference>
<dbReference type="PANTHER" id="PTHR30472:SF24">
    <property type="entry name" value="FERRIC ENTEROBACTIN TRANSPORT SYSTEM PERMEASE PROTEIN FEPG"/>
    <property type="match status" value="1"/>
</dbReference>
<evidence type="ECO:0000256" key="7">
    <source>
        <dbReference type="ARBA" id="ARBA00023136"/>
    </source>
</evidence>
<feature type="transmembrane region" description="Helical" evidence="8">
    <location>
        <begin position="90"/>
        <end position="108"/>
    </location>
</feature>
<keyword evidence="10" id="KW-1185">Reference proteome</keyword>
<feature type="transmembrane region" description="Helical" evidence="8">
    <location>
        <begin position="330"/>
        <end position="351"/>
    </location>
</feature>
<name>A0A372G637_9ACTN</name>
<dbReference type="InterPro" id="IPR000522">
    <property type="entry name" value="ABC_transptr_permease_BtuC"/>
</dbReference>
<feature type="transmembrane region" description="Helical" evidence="8">
    <location>
        <begin position="265"/>
        <end position="291"/>
    </location>
</feature>
<evidence type="ECO:0000313" key="9">
    <source>
        <dbReference type="EMBL" id="RFS48485.1"/>
    </source>
</evidence>
<feature type="transmembrane region" description="Helical" evidence="8">
    <location>
        <begin position="144"/>
        <end position="162"/>
    </location>
</feature>
<keyword evidence="7 8" id="KW-0472">Membrane</keyword>
<evidence type="ECO:0000256" key="6">
    <source>
        <dbReference type="ARBA" id="ARBA00022989"/>
    </source>
</evidence>
<dbReference type="EMBL" id="QVFU01000001">
    <property type="protein sequence ID" value="RFS48485.1"/>
    <property type="molecule type" value="Genomic_DNA"/>
</dbReference>